<evidence type="ECO:0008006" key="4">
    <source>
        <dbReference type="Google" id="ProtNLM"/>
    </source>
</evidence>
<dbReference type="EMBL" id="LCWV01000016">
    <property type="protein sequence ID" value="PWI67906.1"/>
    <property type="molecule type" value="Genomic_DNA"/>
</dbReference>
<protein>
    <recommendedName>
        <fullName evidence="4">Myb-like domain-containing protein</fullName>
    </recommendedName>
</protein>
<evidence type="ECO:0000313" key="2">
    <source>
        <dbReference type="EMBL" id="PWI67906.1"/>
    </source>
</evidence>
<dbReference type="Proteomes" id="UP000245956">
    <property type="component" value="Unassembled WGS sequence"/>
</dbReference>
<accession>A0A2U3E0A9</accession>
<sequence>MLSYGTGCQAFPPGPHPPAHCSVPTPPQSMPLPLPLLPLWALHLFYPNDFFFQYLIAMKEEMKEETMESSWFESISDYEDETTFFNIQSGVESPQLPIQDDGDGTGLSAVSGESWVGISAAAATTSLPHVAQPMMPQSPGLQADLALDASWARLHLPPMGDFQGNFVGSAANNGQTAQGLYAYQFPVSAANTSMMHQSGLSTPPSESNAVGISGHSFYPPHESFDAQATMVFSDGDHDQQRQDQHLSIFDGHTKSWLSSAVAAHFLPETAFSQSAALELMPVPVSGAPPMSSRLGTPSLSPHELHYSDGSPVDYASDGSDAASSPVATASVSSSGSNYNHGSVMATARARRAARRNTLALRRSSRTRLPSIAPAMLQGTTEQDHGASYSGIGIEAAGSNVSLPSGTTTTTTPRRRRTSFRFHYTQQQQQQQQQNQNQPQQFASSLDAITSIWSSGVKPPGAPYQYVNQMDAESLEFFERTLLADRDDSLRVKVPFKMIQHKLRHVFCGAQETLRGHHRRLVKQPSQRVRKPVWHEVDVKLLRRAVDSPRCKFPNGKISWRAVSQYISSSGGTYDFGITTCSRKWNELTGGAAAGGAAVDDDEDDEDQ</sequence>
<feature type="compositionally biased region" description="Low complexity" evidence="1">
    <location>
        <begin position="313"/>
        <end position="336"/>
    </location>
</feature>
<feature type="region of interest" description="Disordered" evidence="1">
    <location>
        <begin position="291"/>
        <end position="339"/>
    </location>
</feature>
<gene>
    <name evidence="2" type="ORF">PCL_02307</name>
</gene>
<evidence type="ECO:0000256" key="1">
    <source>
        <dbReference type="SAM" id="MobiDB-lite"/>
    </source>
</evidence>
<proteinExistence type="predicted"/>
<reference evidence="2 3" key="1">
    <citation type="journal article" date="2016" name="Front. Microbiol.">
        <title>Genome and transcriptome sequences reveal the specific parasitism of the nematophagous Purpureocillium lilacinum 36-1.</title>
        <authorList>
            <person name="Xie J."/>
            <person name="Li S."/>
            <person name="Mo C."/>
            <person name="Xiao X."/>
            <person name="Peng D."/>
            <person name="Wang G."/>
            <person name="Xiao Y."/>
        </authorList>
    </citation>
    <scope>NUCLEOTIDE SEQUENCE [LARGE SCALE GENOMIC DNA]</scope>
    <source>
        <strain evidence="2 3">36-1</strain>
    </source>
</reference>
<evidence type="ECO:0000313" key="3">
    <source>
        <dbReference type="Proteomes" id="UP000245956"/>
    </source>
</evidence>
<comment type="caution">
    <text evidence="2">The sequence shown here is derived from an EMBL/GenBank/DDBJ whole genome shotgun (WGS) entry which is preliminary data.</text>
</comment>
<dbReference type="AlphaFoldDB" id="A0A2U3E0A9"/>
<name>A0A2U3E0A9_PURLI</name>
<feature type="region of interest" description="Disordered" evidence="1">
    <location>
        <begin position="396"/>
        <end position="442"/>
    </location>
</feature>
<organism evidence="2 3">
    <name type="scientific">Purpureocillium lilacinum</name>
    <name type="common">Paecilomyces lilacinus</name>
    <dbReference type="NCBI Taxonomy" id="33203"/>
    <lineage>
        <taxon>Eukaryota</taxon>
        <taxon>Fungi</taxon>
        <taxon>Dikarya</taxon>
        <taxon>Ascomycota</taxon>
        <taxon>Pezizomycotina</taxon>
        <taxon>Sordariomycetes</taxon>
        <taxon>Hypocreomycetidae</taxon>
        <taxon>Hypocreales</taxon>
        <taxon>Ophiocordycipitaceae</taxon>
        <taxon>Purpureocillium</taxon>
    </lineage>
</organism>
<feature type="compositionally biased region" description="Low complexity" evidence="1">
    <location>
        <begin position="425"/>
        <end position="440"/>
    </location>
</feature>